<gene>
    <name evidence="1" type="ORF">GALL_516200</name>
</gene>
<evidence type="ECO:0000313" key="1">
    <source>
        <dbReference type="EMBL" id="OIQ66809.1"/>
    </source>
</evidence>
<dbReference type="AlphaFoldDB" id="A0A1J5P5J4"/>
<comment type="caution">
    <text evidence="1">The sequence shown here is derived from an EMBL/GenBank/DDBJ whole genome shotgun (WGS) entry which is preliminary data.</text>
</comment>
<name>A0A1J5P5J4_9ZZZZ</name>
<accession>A0A1J5P5J4</accession>
<sequence>MGMLHFDGRWRCAIGHVSVNAMRKSPRPGRGSSWVRSLPMPDLNVLFQAPGQVLTFLTSHGLGRGHHGPLLGSITLRGPTDYFKGHSYGALLGAKFGEGYTLTGASITGAFGNI</sequence>
<reference evidence="1" key="1">
    <citation type="submission" date="2016-10" db="EMBL/GenBank/DDBJ databases">
        <title>Sequence of Gallionella enrichment culture.</title>
        <authorList>
            <person name="Poehlein A."/>
            <person name="Muehling M."/>
            <person name="Daniel R."/>
        </authorList>
    </citation>
    <scope>NUCLEOTIDE SEQUENCE</scope>
</reference>
<proteinExistence type="predicted"/>
<dbReference type="EMBL" id="MLJW01006347">
    <property type="protein sequence ID" value="OIQ66809.1"/>
    <property type="molecule type" value="Genomic_DNA"/>
</dbReference>
<organism evidence="1">
    <name type="scientific">mine drainage metagenome</name>
    <dbReference type="NCBI Taxonomy" id="410659"/>
    <lineage>
        <taxon>unclassified sequences</taxon>
        <taxon>metagenomes</taxon>
        <taxon>ecological metagenomes</taxon>
    </lineage>
</organism>
<protein>
    <submittedName>
        <fullName evidence="1">Uncharacterized protein</fullName>
    </submittedName>
</protein>